<name>A0A3R9B3A8_ENTCL</name>
<dbReference type="EMBL" id="RHWT01000015">
    <property type="protein sequence ID" value="RSB30292.1"/>
    <property type="molecule type" value="Genomic_DNA"/>
</dbReference>
<protein>
    <submittedName>
        <fullName evidence="1">Uncharacterized protein</fullName>
    </submittedName>
</protein>
<comment type="caution">
    <text evidence="1">The sequence shown here is derived from an EMBL/GenBank/DDBJ whole genome shotgun (WGS) entry which is preliminary data.</text>
</comment>
<accession>A0A3R9B3A8</accession>
<evidence type="ECO:0000313" key="2">
    <source>
        <dbReference type="Proteomes" id="UP000275321"/>
    </source>
</evidence>
<proteinExistence type="predicted"/>
<evidence type="ECO:0000313" key="1">
    <source>
        <dbReference type="EMBL" id="RSB30292.1"/>
    </source>
</evidence>
<dbReference type="RefSeq" id="WP_125365254.1">
    <property type="nucleotide sequence ID" value="NZ_RHWT01000015.1"/>
</dbReference>
<sequence>MSLPLREYYTVARAAELLGCTSDDLVHWAMIGCIRLNIKIDQAVGILLGVDIDDSLCGIDFDVIFKDTEFQSRLNDIEKIHTEHSYEDNDESSDDVYQIYFNEKIELIHTGLKHIYANGGDDLILSDINLSRFFSYLNYMESRIVSEDFCHIIQSDYFGSRDFEDDFFAKNNLVKIDNATYVRASGFFALDVEFFSNFELNPKFVSCNGYNYYNIVTMPESNLSLSLLAKEDVEFSLNDLFIFKKDFFAILKSMQDGVGMDKKYARYLSSNMHVWMKNVNYSGGGISQSKNITVKERISSPLRNVLRMLIGKHYPEYINKPSKLAEILSAEARQTQEFHNQKFDGETVARWLGLRNGLREKDR</sequence>
<organism evidence="1 2">
    <name type="scientific">Enterobacter cloacae</name>
    <dbReference type="NCBI Taxonomy" id="550"/>
    <lineage>
        <taxon>Bacteria</taxon>
        <taxon>Pseudomonadati</taxon>
        <taxon>Pseudomonadota</taxon>
        <taxon>Gammaproteobacteria</taxon>
        <taxon>Enterobacterales</taxon>
        <taxon>Enterobacteriaceae</taxon>
        <taxon>Enterobacter</taxon>
        <taxon>Enterobacter cloacae complex</taxon>
    </lineage>
</organism>
<dbReference type="AlphaFoldDB" id="A0A3R9B3A8"/>
<reference evidence="1 2" key="1">
    <citation type="submission" date="2018-10" db="EMBL/GenBank/DDBJ databases">
        <title>Transmission dynamics of multidrug resistant bacteria on intensive care unit surfaces.</title>
        <authorList>
            <person name="D'Souza A.W."/>
            <person name="Potter R.F."/>
            <person name="Wallace M."/>
            <person name="Shupe A."/>
            <person name="Patel S."/>
            <person name="Sun S."/>
            <person name="Gul D."/>
            <person name="Kwon J.H."/>
            <person name="Andleeb S."/>
            <person name="Burnham C.-A.D."/>
            <person name="Dantas G."/>
        </authorList>
    </citation>
    <scope>NUCLEOTIDE SEQUENCE [LARGE SCALE GENOMIC DNA]</scope>
    <source>
        <strain evidence="1 2">EC_073</strain>
    </source>
</reference>
<gene>
    <name evidence="1" type="ORF">EGK68_12800</name>
</gene>
<dbReference type="Proteomes" id="UP000275321">
    <property type="component" value="Unassembled WGS sequence"/>
</dbReference>